<comment type="subcellular location">
    <subcellularLocation>
        <location evidence="1">Nucleus</location>
    </subcellularLocation>
</comment>
<feature type="domain" description="Tc3 transposase DNA binding" evidence="3">
    <location>
        <begin position="139"/>
        <end position="185"/>
    </location>
</feature>
<dbReference type="GO" id="GO:0003677">
    <property type="term" value="F:DNA binding"/>
    <property type="evidence" value="ECO:0007669"/>
    <property type="project" value="InterPro"/>
</dbReference>
<dbReference type="WBParaSite" id="jg25894">
    <property type="protein sequence ID" value="jg25894"/>
    <property type="gene ID" value="jg25894"/>
</dbReference>
<organism evidence="4 5">
    <name type="scientific">Ditylenchus dipsaci</name>
    <dbReference type="NCBI Taxonomy" id="166011"/>
    <lineage>
        <taxon>Eukaryota</taxon>
        <taxon>Metazoa</taxon>
        <taxon>Ecdysozoa</taxon>
        <taxon>Nematoda</taxon>
        <taxon>Chromadorea</taxon>
        <taxon>Rhabditida</taxon>
        <taxon>Tylenchina</taxon>
        <taxon>Tylenchomorpha</taxon>
        <taxon>Sphaerularioidea</taxon>
        <taxon>Anguinidae</taxon>
        <taxon>Anguininae</taxon>
        <taxon>Ditylenchus</taxon>
    </lineage>
</organism>
<evidence type="ECO:0000256" key="1">
    <source>
        <dbReference type="ARBA" id="ARBA00004123"/>
    </source>
</evidence>
<proteinExistence type="predicted"/>
<evidence type="ECO:0000259" key="3">
    <source>
        <dbReference type="Pfam" id="PF11427"/>
    </source>
</evidence>
<dbReference type="SUPFAM" id="SSF46689">
    <property type="entry name" value="Homeodomain-like"/>
    <property type="match status" value="1"/>
</dbReference>
<dbReference type="Proteomes" id="UP000887574">
    <property type="component" value="Unplaced"/>
</dbReference>
<feature type="region of interest" description="Disordered" evidence="2">
    <location>
        <begin position="186"/>
        <end position="219"/>
    </location>
</feature>
<feature type="compositionally biased region" description="Basic and acidic residues" evidence="2">
    <location>
        <begin position="200"/>
        <end position="219"/>
    </location>
</feature>
<reference evidence="5" key="1">
    <citation type="submission" date="2022-11" db="UniProtKB">
        <authorList>
            <consortium name="WormBaseParasite"/>
        </authorList>
    </citation>
    <scope>IDENTIFICATION</scope>
</reference>
<name>A0A915E1A3_9BILA</name>
<dbReference type="InterPro" id="IPR009057">
    <property type="entry name" value="Homeodomain-like_sf"/>
</dbReference>
<evidence type="ECO:0000313" key="5">
    <source>
        <dbReference type="WBParaSite" id="jg25894"/>
    </source>
</evidence>
<dbReference type="InterPro" id="IPR014752">
    <property type="entry name" value="Arrestin-like_C"/>
</dbReference>
<dbReference type="Gene3D" id="2.60.40.640">
    <property type="match status" value="1"/>
</dbReference>
<dbReference type="AlphaFoldDB" id="A0A915E1A3"/>
<sequence length="219" mass="25167">MSFESLKLFRNSSRNKLNALLDPASKYEPGHVVEGRCVLVLNDPLKAKQVVLHIYGNEAAEYVVEQELVHLTKSVAVPDEDFHVTVHINNQSSYNVTKMEYTFLKAIKFKPQHCLFPNIPVQTTVLERSTECSDVEMPRGPALTKYEKGQIDALRAEDISYREIERRLNRSEHVIRHYCTDPDAYNINRHNAGRHPVLSQKDKRQIPREASNSEKNGEK</sequence>
<dbReference type="InterPro" id="IPR025898">
    <property type="entry name" value="Tc3_transposase_DNA-bd_dom"/>
</dbReference>
<dbReference type="Gene3D" id="1.10.10.60">
    <property type="entry name" value="Homeodomain-like"/>
    <property type="match status" value="1"/>
</dbReference>
<protein>
    <submittedName>
        <fullName evidence="5">Tc3 transposase DNA binding domain-containing protein</fullName>
    </submittedName>
</protein>
<dbReference type="Pfam" id="PF11427">
    <property type="entry name" value="HTH_Tnp_Tc3_1"/>
    <property type="match status" value="1"/>
</dbReference>
<evidence type="ECO:0000256" key="2">
    <source>
        <dbReference type="SAM" id="MobiDB-lite"/>
    </source>
</evidence>
<accession>A0A915E1A3</accession>
<keyword evidence="4" id="KW-1185">Reference proteome</keyword>
<evidence type="ECO:0000313" key="4">
    <source>
        <dbReference type="Proteomes" id="UP000887574"/>
    </source>
</evidence>
<dbReference type="GO" id="GO:0005634">
    <property type="term" value="C:nucleus"/>
    <property type="evidence" value="ECO:0007669"/>
    <property type="project" value="UniProtKB-SubCell"/>
</dbReference>